<keyword evidence="1" id="KW-1133">Transmembrane helix</keyword>
<feature type="transmembrane region" description="Helical" evidence="1">
    <location>
        <begin position="367"/>
        <end position="383"/>
    </location>
</feature>
<keyword evidence="1" id="KW-0812">Transmembrane</keyword>
<dbReference type="AlphaFoldDB" id="A0A1I2M998"/>
<evidence type="ECO:0000313" key="2">
    <source>
        <dbReference type="EMBL" id="SFF86077.1"/>
    </source>
</evidence>
<keyword evidence="1" id="KW-0472">Membrane</keyword>
<dbReference type="Proteomes" id="UP000199645">
    <property type="component" value="Unassembled WGS sequence"/>
</dbReference>
<feature type="transmembrane region" description="Helical" evidence="1">
    <location>
        <begin position="9"/>
        <end position="26"/>
    </location>
</feature>
<gene>
    <name evidence="2" type="ORF">SAMN05421541_12639</name>
</gene>
<evidence type="ECO:0000313" key="3">
    <source>
        <dbReference type="Proteomes" id="UP000199645"/>
    </source>
</evidence>
<feature type="transmembrane region" description="Helical" evidence="1">
    <location>
        <begin position="46"/>
        <end position="65"/>
    </location>
</feature>
<dbReference type="RefSeq" id="WP_093621769.1">
    <property type="nucleotide sequence ID" value="NZ_BOMT01000107.1"/>
</dbReference>
<protein>
    <submittedName>
        <fullName evidence="2">Uncharacterized protein</fullName>
    </submittedName>
</protein>
<proteinExistence type="predicted"/>
<name>A0A1I2M998_9ACTN</name>
<feature type="transmembrane region" description="Helical" evidence="1">
    <location>
        <begin position="341"/>
        <end position="360"/>
    </location>
</feature>
<evidence type="ECO:0000256" key="1">
    <source>
        <dbReference type="SAM" id="Phobius"/>
    </source>
</evidence>
<dbReference type="EMBL" id="FONV01000026">
    <property type="protein sequence ID" value="SFF86077.1"/>
    <property type="molecule type" value="Genomic_DNA"/>
</dbReference>
<dbReference type="STRING" id="35752.SAMN05421541_12639"/>
<dbReference type="OrthoDB" id="3524974at2"/>
<organism evidence="2 3">
    <name type="scientific">Actinoplanes philippinensis</name>
    <dbReference type="NCBI Taxonomy" id="35752"/>
    <lineage>
        <taxon>Bacteria</taxon>
        <taxon>Bacillati</taxon>
        <taxon>Actinomycetota</taxon>
        <taxon>Actinomycetes</taxon>
        <taxon>Micromonosporales</taxon>
        <taxon>Micromonosporaceae</taxon>
        <taxon>Actinoplanes</taxon>
    </lineage>
</organism>
<reference evidence="2 3" key="1">
    <citation type="submission" date="2016-10" db="EMBL/GenBank/DDBJ databases">
        <authorList>
            <person name="de Groot N.N."/>
        </authorList>
    </citation>
    <scope>NUCLEOTIDE SEQUENCE [LARGE SCALE GENOMIC DNA]</scope>
    <source>
        <strain evidence="2 3">DSM 43019</strain>
    </source>
</reference>
<keyword evidence="3" id="KW-1185">Reference proteome</keyword>
<sequence length="419" mass="43552">MNGARGKALAWLCHPVTVTALALLIINDHLLKSAWPGWVTGKLSDAAGMVLAPPLLAALTGLLAPRLPFRRLAIAAIVTVGAGFLVVKLWGYGAQLASAAWSLITPSLVRADPSDLMACPFLSLAWWTADRPLGVVPARRWMRALRLAVMLPAALFGVAATSNSSPGPARADAVAVGADGAIYLNYQDGPEPDAVSRDGGRTWQHLDEPSPVRSASPAGSVSPCSRSVPVVCYRVVPGQLAVQSDTGDARWPDSWRIDGPQREALLHEHGTDRLASVMLTVADVPGGHVVVVANGLDGFAMRDVDGLWTRIGFPGGRATAASPAPAPPAAAIPAPVEAGDYTGVSIGILFGGLSVTAFLIRRLGKGWGWLFAPQVAAAGLMLTDPGSGVVAVGILAVVATCVVIAYAAGERSRPRVRRR</sequence>
<feature type="transmembrane region" description="Helical" evidence="1">
    <location>
        <begin position="389"/>
        <end position="409"/>
    </location>
</feature>
<feature type="transmembrane region" description="Helical" evidence="1">
    <location>
        <begin position="72"/>
        <end position="93"/>
    </location>
</feature>
<accession>A0A1I2M998</accession>